<evidence type="ECO:0000313" key="2">
    <source>
        <dbReference type="Proteomes" id="UP000018949"/>
    </source>
</evidence>
<dbReference type="EMBL" id="BAUW01000042">
    <property type="protein sequence ID" value="GAE46370.1"/>
    <property type="molecule type" value="Genomic_DNA"/>
</dbReference>
<name>W4RPL3_9BACI</name>
<accession>W4RPL3</accession>
<dbReference type="Proteomes" id="UP000018949">
    <property type="component" value="Unassembled WGS sequence"/>
</dbReference>
<dbReference type="RefSeq" id="WP_156315518.1">
    <property type="nucleotide sequence ID" value="NZ_BAUW01000042.1"/>
</dbReference>
<comment type="caution">
    <text evidence="1">The sequence shown here is derived from an EMBL/GenBank/DDBJ whole genome shotgun (WGS) entry which is preliminary data.</text>
</comment>
<proteinExistence type="predicted"/>
<protein>
    <submittedName>
        <fullName evidence="1">Uncharacterized protein</fullName>
    </submittedName>
</protein>
<gene>
    <name evidence="1" type="ORF">JCM21738_3266</name>
</gene>
<evidence type="ECO:0000313" key="1">
    <source>
        <dbReference type="EMBL" id="GAE46370.1"/>
    </source>
</evidence>
<sequence length="58" mass="6590">MIDASAFKIDMIRVMEAKAGNVLFLFILDNKINVEKTMAIGSIIFKVQKELINELDVF</sequence>
<dbReference type="AlphaFoldDB" id="W4RPL3"/>
<keyword evidence="2" id="KW-1185">Reference proteome</keyword>
<organism evidence="1 2">
    <name type="scientific">Mesobacillus boroniphilus JCM 21738</name>
    <dbReference type="NCBI Taxonomy" id="1294265"/>
    <lineage>
        <taxon>Bacteria</taxon>
        <taxon>Bacillati</taxon>
        <taxon>Bacillota</taxon>
        <taxon>Bacilli</taxon>
        <taxon>Bacillales</taxon>
        <taxon>Bacillaceae</taxon>
        <taxon>Mesobacillus</taxon>
    </lineage>
</organism>
<reference evidence="1 2" key="1">
    <citation type="submission" date="2013-12" db="EMBL/GenBank/DDBJ databases">
        <title>NBRP : Genome information of microbial organism related human and environment.</title>
        <authorList>
            <person name="Hattori M."/>
            <person name="Oshima K."/>
            <person name="Inaba H."/>
            <person name="Suda W."/>
            <person name="Sakamoto M."/>
            <person name="Iino T."/>
            <person name="Kitahara M."/>
            <person name="Oshida Y."/>
            <person name="Iida T."/>
            <person name="Kudo T."/>
            <person name="Itoh T."/>
            <person name="Ahmed I."/>
            <person name="Ohkuma M."/>
        </authorList>
    </citation>
    <scope>NUCLEOTIDE SEQUENCE [LARGE SCALE GENOMIC DNA]</scope>
    <source>
        <strain evidence="1 2">JCM 21738</strain>
    </source>
</reference>